<dbReference type="SMART" id="SM00421">
    <property type="entry name" value="HTH_LUXR"/>
    <property type="match status" value="1"/>
</dbReference>
<organism evidence="6 7">
    <name type="scientific">Flavobacterium rivuli WB 3.3-2 = DSM 21788</name>
    <dbReference type="NCBI Taxonomy" id="1121895"/>
    <lineage>
        <taxon>Bacteria</taxon>
        <taxon>Pseudomonadati</taxon>
        <taxon>Bacteroidota</taxon>
        <taxon>Flavobacteriia</taxon>
        <taxon>Flavobacteriales</taxon>
        <taxon>Flavobacteriaceae</taxon>
        <taxon>Flavobacterium</taxon>
    </lineage>
</organism>
<dbReference type="InterPro" id="IPR016032">
    <property type="entry name" value="Sig_transdc_resp-reg_C-effctor"/>
</dbReference>
<dbReference type="SMART" id="SM00448">
    <property type="entry name" value="REC"/>
    <property type="match status" value="1"/>
</dbReference>
<proteinExistence type="predicted"/>
<gene>
    <name evidence="6" type="ORF">Q765_08210</name>
</gene>
<evidence type="ECO:0000256" key="3">
    <source>
        <dbReference type="PROSITE-ProRule" id="PRU00169"/>
    </source>
</evidence>
<dbReference type="SUPFAM" id="SSF46894">
    <property type="entry name" value="C-terminal effector domain of the bipartite response regulators"/>
    <property type="match status" value="1"/>
</dbReference>
<dbReference type="GO" id="GO:0000160">
    <property type="term" value="P:phosphorelay signal transduction system"/>
    <property type="evidence" value="ECO:0007669"/>
    <property type="project" value="InterPro"/>
</dbReference>
<dbReference type="InterPro" id="IPR011006">
    <property type="entry name" value="CheY-like_superfamily"/>
</dbReference>
<dbReference type="RefSeq" id="WP_020213117.1">
    <property type="nucleotide sequence ID" value="NZ_JRLX01000007.1"/>
</dbReference>
<evidence type="ECO:0000259" key="5">
    <source>
        <dbReference type="PROSITE" id="PS50110"/>
    </source>
</evidence>
<dbReference type="CDD" id="cd06170">
    <property type="entry name" value="LuxR_C_like"/>
    <property type="match status" value="1"/>
</dbReference>
<dbReference type="InterPro" id="IPR001789">
    <property type="entry name" value="Sig_transdc_resp-reg_receiver"/>
</dbReference>
<comment type="caution">
    <text evidence="6">The sequence shown here is derived from an EMBL/GenBank/DDBJ whole genome shotgun (WGS) entry which is preliminary data.</text>
</comment>
<evidence type="ECO:0000256" key="1">
    <source>
        <dbReference type="ARBA" id="ARBA00022553"/>
    </source>
</evidence>
<dbReference type="InterPro" id="IPR000792">
    <property type="entry name" value="Tscrpt_reg_LuxR_C"/>
</dbReference>
<dbReference type="Proteomes" id="UP000030152">
    <property type="component" value="Unassembled WGS sequence"/>
</dbReference>
<dbReference type="GO" id="GO:0003677">
    <property type="term" value="F:DNA binding"/>
    <property type="evidence" value="ECO:0007669"/>
    <property type="project" value="UniProtKB-KW"/>
</dbReference>
<feature type="domain" description="Response regulatory" evidence="5">
    <location>
        <begin position="5"/>
        <end position="123"/>
    </location>
</feature>
<keyword evidence="7" id="KW-1185">Reference proteome</keyword>
<dbReference type="CDD" id="cd17535">
    <property type="entry name" value="REC_NarL-like"/>
    <property type="match status" value="1"/>
</dbReference>
<dbReference type="PANTHER" id="PTHR43214">
    <property type="entry name" value="TWO-COMPONENT RESPONSE REGULATOR"/>
    <property type="match status" value="1"/>
</dbReference>
<dbReference type="AlphaFoldDB" id="A0A0A2M3T3"/>
<dbReference type="PROSITE" id="PS50110">
    <property type="entry name" value="RESPONSE_REGULATORY"/>
    <property type="match status" value="1"/>
</dbReference>
<reference evidence="6 7" key="1">
    <citation type="submission" date="2013-09" db="EMBL/GenBank/DDBJ databases">
        <authorList>
            <person name="Zeng Z."/>
            <person name="Chen C."/>
        </authorList>
    </citation>
    <scope>NUCLEOTIDE SEQUENCE [LARGE SCALE GENOMIC DNA]</scope>
    <source>
        <strain evidence="6 7">WB 3.3-2</strain>
    </source>
</reference>
<name>A0A0A2M3T3_9FLAO</name>
<dbReference type="Gene3D" id="3.40.50.2300">
    <property type="match status" value="1"/>
</dbReference>
<dbReference type="PRINTS" id="PR00038">
    <property type="entry name" value="HTHLUXR"/>
</dbReference>
<dbReference type="InterPro" id="IPR058245">
    <property type="entry name" value="NreC/VraR/RcsB-like_REC"/>
</dbReference>
<dbReference type="STRING" id="1121895.GCA_000378485_01960"/>
<evidence type="ECO:0000313" key="7">
    <source>
        <dbReference type="Proteomes" id="UP000030152"/>
    </source>
</evidence>
<dbReference type="InterPro" id="IPR039420">
    <property type="entry name" value="WalR-like"/>
</dbReference>
<dbReference type="EMBL" id="JRLX01000007">
    <property type="protein sequence ID" value="KGO86939.1"/>
    <property type="molecule type" value="Genomic_DNA"/>
</dbReference>
<dbReference type="PROSITE" id="PS50043">
    <property type="entry name" value="HTH_LUXR_2"/>
    <property type="match status" value="1"/>
</dbReference>
<dbReference type="OrthoDB" id="9797341at2"/>
<evidence type="ECO:0000259" key="4">
    <source>
        <dbReference type="PROSITE" id="PS50043"/>
    </source>
</evidence>
<evidence type="ECO:0000256" key="2">
    <source>
        <dbReference type="ARBA" id="ARBA00023125"/>
    </source>
</evidence>
<dbReference type="GO" id="GO:0006355">
    <property type="term" value="P:regulation of DNA-templated transcription"/>
    <property type="evidence" value="ECO:0007669"/>
    <property type="project" value="InterPro"/>
</dbReference>
<keyword evidence="2" id="KW-0238">DNA-binding</keyword>
<keyword evidence="1 3" id="KW-0597">Phosphoprotein</keyword>
<sequence length="224" mass="24724">MEDITIAITDDDALIVSLLEAYLQNCAGMKVLFTAGNGSDLFSQLAGAAVKPHILLLDLRMDGMDGIEITTHLKTIYPDIKVIVISSHYQKTFMGFMLKTGVAAFLPKGISPAHLTDVINTVHKQGFYFEGDQMEVLREQITSKSPKPVLDDEEVLSERELDVLKLICQQKTAKEIGEILFITQRTAEGHKNNLFAKTGAKNIAGLVIYAIQHTIIKVEDLPVI</sequence>
<protein>
    <submittedName>
        <fullName evidence="6">Phosphoglyceromutase</fullName>
    </submittedName>
</protein>
<dbReference type="eggNOG" id="COG2197">
    <property type="taxonomic scope" value="Bacteria"/>
</dbReference>
<evidence type="ECO:0000313" key="6">
    <source>
        <dbReference type="EMBL" id="KGO86939.1"/>
    </source>
</evidence>
<dbReference type="PANTHER" id="PTHR43214:SF37">
    <property type="entry name" value="TRANSCRIPTIONAL REGULATORY PROTEIN YDFI"/>
    <property type="match status" value="1"/>
</dbReference>
<dbReference type="SUPFAM" id="SSF52172">
    <property type="entry name" value="CheY-like"/>
    <property type="match status" value="1"/>
</dbReference>
<feature type="modified residue" description="4-aspartylphosphate" evidence="3">
    <location>
        <position position="58"/>
    </location>
</feature>
<dbReference type="Pfam" id="PF00196">
    <property type="entry name" value="GerE"/>
    <property type="match status" value="1"/>
</dbReference>
<feature type="domain" description="HTH luxR-type" evidence="4">
    <location>
        <begin position="149"/>
        <end position="214"/>
    </location>
</feature>
<accession>A0A0A2M3T3</accession>
<dbReference type="Pfam" id="PF00072">
    <property type="entry name" value="Response_reg"/>
    <property type="match status" value="1"/>
</dbReference>